<evidence type="ECO:0000256" key="3">
    <source>
        <dbReference type="ARBA" id="ARBA00022692"/>
    </source>
</evidence>
<keyword evidence="3 12" id="KW-0812">Transmembrane</keyword>
<evidence type="ECO:0000256" key="4">
    <source>
        <dbReference type="ARBA" id="ARBA00022723"/>
    </source>
</evidence>
<evidence type="ECO:0000256" key="12">
    <source>
        <dbReference type="SAM" id="Phobius"/>
    </source>
</evidence>
<keyword evidence="7" id="KW-0408">Iron</keyword>
<evidence type="ECO:0000256" key="7">
    <source>
        <dbReference type="ARBA" id="ARBA00023004"/>
    </source>
</evidence>
<evidence type="ECO:0000256" key="2">
    <source>
        <dbReference type="ARBA" id="ARBA00004141"/>
    </source>
</evidence>
<protein>
    <recommendedName>
        <fullName evidence="15">Cytochrome oxidase assembly protein</fullName>
    </recommendedName>
</protein>
<dbReference type="PANTHER" id="PTHR23289">
    <property type="entry name" value="CYTOCHROME C OXIDASE ASSEMBLY PROTEIN COX15"/>
    <property type="match status" value="1"/>
</dbReference>
<comment type="catalytic activity">
    <reaction evidence="11">
        <text>Fe(II)-heme o + 2 A + H2O = Fe(II)-heme a + 2 AH2</text>
        <dbReference type="Rhea" id="RHEA:63388"/>
        <dbReference type="ChEBI" id="CHEBI:13193"/>
        <dbReference type="ChEBI" id="CHEBI:15377"/>
        <dbReference type="ChEBI" id="CHEBI:17499"/>
        <dbReference type="ChEBI" id="CHEBI:60530"/>
        <dbReference type="ChEBI" id="CHEBI:61715"/>
        <dbReference type="EC" id="1.17.99.9"/>
    </reaction>
    <physiologicalReaction direction="left-to-right" evidence="11">
        <dbReference type="Rhea" id="RHEA:63389"/>
    </physiologicalReaction>
</comment>
<dbReference type="Pfam" id="PF02628">
    <property type="entry name" value="COX15-CtaA"/>
    <property type="match status" value="1"/>
</dbReference>
<dbReference type="Gramene" id="KMS93763">
    <property type="protein sequence ID" value="KMS93763"/>
    <property type="gene ID" value="BVRB_028210"/>
</dbReference>
<feature type="transmembrane region" description="Helical" evidence="12">
    <location>
        <begin position="65"/>
        <end position="84"/>
    </location>
</feature>
<keyword evidence="5 12" id="KW-1133">Transmembrane helix</keyword>
<evidence type="ECO:0000256" key="5">
    <source>
        <dbReference type="ARBA" id="ARBA00022989"/>
    </source>
</evidence>
<dbReference type="GO" id="GO:0006784">
    <property type="term" value="P:heme A biosynthetic process"/>
    <property type="evidence" value="ECO:0007669"/>
    <property type="project" value="InterPro"/>
</dbReference>
<dbReference type="Proteomes" id="UP000035740">
    <property type="component" value="Unassembled WGS sequence"/>
</dbReference>
<dbReference type="OrthoDB" id="1726137at2759"/>
<evidence type="ECO:0000256" key="1">
    <source>
        <dbReference type="ARBA" id="ARBA00001970"/>
    </source>
</evidence>
<evidence type="ECO:0000256" key="8">
    <source>
        <dbReference type="ARBA" id="ARBA00023133"/>
    </source>
</evidence>
<comment type="subcellular location">
    <subcellularLocation>
        <location evidence="2">Membrane</location>
        <topology evidence="2">Multi-pass membrane protein</topology>
    </subcellularLocation>
</comment>
<evidence type="ECO:0008006" key="15">
    <source>
        <dbReference type="Google" id="ProtNLM"/>
    </source>
</evidence>
<reference evidence="13 14" key="1">
    <citation type="journal article" date="2014" name="Nature">
        <title>The genome of the recently domesticated crop plant sugar beet (Beta vulgaris).</title>
        <authorList>
            <person name="Dohm J.C."/>
            <person name="Minoche A.E."/>
            <person name="Holtgrawe D."/>
            <person name="Capella-Gutierrez S."/>
            <person name="Zakrzewski F."/>
            <person name="Tafer H."/>
            <person name="Rupp O."/>
            <person name="Sorensen T.R."/>
            <person name="Stracke R."/>
            <person name="Reinhardt R."/>
            <person name="Goesmann A."/>
            <person name="Kraft T."/>
            <person name="Schulz B."/>
            <person name="Stadler P.F."/>
            <person name="Schmidt T."/>
            <person name="Gabaldon T."/>
            <person name="Lehrach H."/>
            <person name="Weisshaar B."/>
            <person name="Himmelbauer H."/>
        </authorList>
    </citation>
    <scope>NUCLEOTIDE SEQUENCE [LARGE SCALE GENOMIC DNA]</scope>
    <source>
        <tissue evidence="13">Taproot</tissue>
    </source>
</reference>
<dbReference type="GO" id="GO:0046872">
    <property type="term" value="F:metal ion binding"/>
    <property type="evidence" value="ECO:0007669"/>
    <property type="project" value="UniProtKB-KW"/>
</dbReference>
<keyword evidence="8" id="KW-0350">Heme biosynthesis</keyword>
<comment type="pathway">
    <text evidence="10">Porphyrin-containing compound metabolism; heme A biosynthesis; heme A from heme O: step 1/1.</text>
</comment>
<evidence type="ECO:0000313" key="13">
    <source>
        <dbReference type="EMBL" id="KMS93763.1"/>
    </source>
</evidence>
<feature type="transmembrane region" description="Helical" evidence="12">
    <location>
        <begin position="38"/>
        <end position="59"/>
    </location>
</feature>
<gene>
    <name evidence="13" type="ORF">BVRB_028210</name>
</gene>
<dbReference type="EMBL" id="KQ099236">
    <property type="protein sequence ID" value="KMS93763.1"/>
    <property type="molecule type" value="Genomic_DNA"/>
</dbReference>
<accession>A0A0J8B1I8</accession>
<feature type="transmembrane region" description="Helical" evidence="12">
    <location>
        <begin position="6"/>
        <end position="26"/>
    </location>
</feature>
<keyword evidence="4" id="KW-0479">Metal-binding</keyword>
<keyword evidence="14" id="KW-1185">Reference proteome</keyword>
<evidence type="ECO:0000256" key="9">
    <source>
        <dbReference type="ARBA" id="ARBA00023136"/>
    </source>
</evidence>
<organism evidence="13 14">
    <name type="scientific">Beta vulgaris subsp. vulgaris</name>
    <name type="common">Beet</name>
    <dbReference type="NCBI Taxonomy" id="3555"/>
    <lineage>
        <taxon>Eukaryota</taxon>
        <taxon>Viridiplantae</taxon>
        <taxon>Streptophyta</taxon>
        <taxon>Embryophyta</taxon>
        <taxon>Tracheophyta</taxon>
        <taxon>Spermatophyta</taxon>
        <taxon>Magnoliopsida</taxon>
        <taxon>eudicotyledons</taxon>
        <taxon>Gunneridae</taxon>
        <taxon>Pentapetalae</taxon>
        <taxon>Caryophyllales</taxon>
        <taxon>Chenopodiaceae</taxon>
        <taxon>Betoideae</taxon>
        <taxon>Beta</taxon>
    </lineage>
</organism>
<sequence>MSLVQFEHRTLAYATLLSAGLLWIAARRPHVPVLARRGANLVTGTALAQASLGIATLLTHVPVELATMHQAGSLALLTSTIWLLRHIRIK</sequence>
<dbReference type="PANTHER" id="PTHR23289:SF2">
    <property type="entry name" value="CYTOCHROME C OXIDASE ASSEMBLY PROTEIN COX15 HOMOLOG"/>
    <property type="match status" value="1"/>
</dbReference>
<comment type="cofactor">
    <cofactor evidence="1">
        <name>heme b</name>
        <dbReference type="ChEBI" id="CHEBI:60344"/>
    </cofactor>
</comment>
<dbReference type="GO" id="GO:0120547">
    <property type="term" value="F:heme A synthase activity"/>
    <property type="evidence" value="ECO:0007669"/>
    <property type="project" value="UniProtKB-EC"/>
</dbReference>
<evidence type="ECO:0000256" key="10">
    <source>
        <dbReference type="ARBA" id="ARBA00044501"/>
    </source>
</evidence>
<evidence type="ECO:0000256" key="6">
    <source>
        <dbReference type="ARBA" id="ARBA00023002"/>
    </source>
</evidence>
<keyword evidence="9 12" id="KW-0472">Membrane</keyword>
<evidence type="ECO:0000256" key="11">
    <source>
        <dbReference type="ARBA" id="ARBA00048044"/>
    </source>
</evidence>
<dbReference type="AlphaFoldDB" id="A0A0J8B1I8"/>
<name>A0A0J8B1I8_BETVV</name>
<dbReference type="GO" id="GO:0016653">
    <property type="term" value="F:oxidoreductase activity, acting on NAD(P)H, heme protein as acceptor"/>
    <property type="evidence" value="ECO:0007669"/>
    <property type="project" value="TreeGrafter"/>
</dbReference>
<dbReference type="InterPro" id="IPR023754">
    <property type="entry name" value="HemeA_Synthase_type2"/>
</dbReference>
<keyword evidence="6" id="KW-0560">Oxidoreductase</keyword>
<proteinExistence type="predicted"/>
<dbReference type="GO" id="GO:0005743">
    <property type="term" value="C:mitochondrial inner membrane"/>
    <property type="evidence" value="ECO:0007669"/>
    <property type="project" value="TreeGrafter"/>
</dbReference>
<dbReference type="InterPro" id="IPR003780">
    <property type="entry name" value="COX15/CtaA_fam"/>
</dbReference>
<evidence type="ECO:0000313" key="14">
    <source>
        <dbReference type="Proteomes" id="UP000035740"/>
    </source>
</evidence>